<protein>
    <submittedName>
        <fullName evidence="2">Plasmid replication, integration and excision activator</fullName>
    </submittedName>
</protein>
<proteinExistence type="predicted"/>
<sequence length="178" mass="19362">MTQPLLTVVIFFAAHASASLVSSAQPRCWNEEDDMAIQGAIPLGQDLVFPHGAYVVGEVEQVQDFDRRQAGEVDFQSRDKNTGERLWAVRVVDADPEARRGQAEVVVKVMAEHQPVPPATLPGLPFRPVVFDGLTATPYVDTNRARPRLAWSLKATGMSAPGKTAVKVDQKTETGRAA</sequence>
<gene>
    <name evidence="2" type="ORF">AB2L28_08965</name>
</gene>
<feature type="chain" id="PRO_5047144344" evidence="1">
    <location>
        <begin position="25"/>
        <end position="178"/>
    </location>
</feature>
<evidence type="ECO:0000256" key="1">
    <source>
        <dbReference type="SAM" id="SignalP"/>
    </source>
</evidence>
<keyword evidence="3" id="KW-1185">Reference proteome</keyword>
<feature type="signal peptide" evidence="1">
    <location>
        <begin position="1"/>
        <end position="24"/>
    </location>
</feature>
<accession>A0ABV4I112</accession>
<evidence type="ECO:0000313" key="3">
    <source>
        <dbReference type="Proteomes" id="UP001566476"/>
    </source>
</evidence>
<dbReference type="EMBL" id="JBGGTQ010000004">
    <property type="protein sequence ID" value="MEZ0492368.1"/>
    <property type="molecule type" value="Genomic_DNA"/>
</dbReference>
<dbReference type="Proteomes" id="UP001566476">
    <property type="component" value="Unassembled WGS sequence"/>
</dbReference>
<name>A0ABV4I112_9ACTN</name>
<comment type="caution">
    <text evidence="2">The sequence shown here is derived from an EMBL/GenBank/DDBJ whole genome shotgun (WGS) entry which is preliminary data.</text>
</comment>
<reference evidence="2 3" key="1">
    <citation type="submission" date="2024-07" db="EMBL/GenBank/DDBJ databases">
        <authorList>
            <person name="Thanompreechachai J."/>
            <person name="Duangmal K."/>
        </authorList>
    </citation>
    <scope>NUCLEOTIDE SEQUENCE [LARGE SCALE GENOMIC DNA]</scope>
    <source>
        <strain evidence="2 3">TBRC 1896</strain>
    </source>
</reference>
<dbReference type="RefSeq" id="WP_370718422.1">
    <property type="nucleotide sequence ID" value="NZ_JBGGTQ010000004.1"/>
</dbReference>
<keyword evidence="1" id="KW-0732">Signal</keyword>
<organism evidence="2 3">
    <name type="scientific">Kineococcus mangrovi</name>
    <dbReference type="NCBI Taxonomy" id="1660183"/>
    <lineage>
        <taxon>Bacteria</taxon>
        <taxon>Bacillati</taxon>
        <taxon>Actinomycetota</taxon>
        <taxon>Actinomycetes</taxon>
        <taxon>Kineosporiales</taxon>
        <taxon>Kineosporiaceae</taxon>
        <taxon>Kineococcus</taxon>
    </lineage>
</organism>
<evidence type="ECO:0000313" key="2">
    <source>
        <dbReference type="EMBL" id="MEZ0492368.1"/>
    </source>
</evidence>